<reference evidence="9 10" key="1">
    <citation type="submission" date="2024-06" db="EMBL/GenBank/DDBJ databases">
        <title>The Natural Products Discovery Center: Release of the First 8490 Sequenced Strains for Exploring Actinobacteria Biosynthetic Diversity.</title>
        <authorList>
            <person name="Kalkreuter E."/>
            <person name="Kautsar S.A."/>
            <person name="Yang D."/>
            <person name="Bader C.D."/>
            <person name="Teijaro C.N."/>
            <person name="Fluegel L."/>
            <person name="Davis C.M."/>
            <person name="Simpson J.R."/>
            <person name="Lauterbach L."/>
            <person name="Steele A.D."/>
            <person name="Gui C."/>
            <person name="Meng S."/>
            <person name="Li G."/>
            <person name="Viehrig K."/>
            <person name="Ye F."/>
            <person name="Su P."/>
            <person name="Kiefer A.F."/>
            <person name="Nichols A."/>
            <person name="Cepeda A.J."/>
            <person name="Yan W."/>
            <person name="Fan B."/>
            <person name="Jiang Y."/>
            <person name="Adhikari A."/>
            <person name="Zheng C.-J."/>
            <person name="Schuster L."/>
            <person name="Cowan T.M."/>
            <person name="Smanski M.J."/>
            <person name="Chevrette M.G."/>
            <person name="De Carvalho L.P.S."/>
            <person name="Shen B."/>
        </authorList>
    </citation>
    <scope>NUCLEOTIDE SEQUENCE [LARGE SCALE GENOMIC DNA]</scope>
    <source>
        <strain evidence="9 10">NPDC033843</strain>
    </source>
</reference>
<dbReference type="PANTHER" id="PTHR43045:SF2">
    <property type="entry name" value="INNER MEMBRANE METABOLITE TRANSPORT PROTEIN YHJE"/>
    <property type="match status" value="1"/>
</dbReference>
<feature type="transmembrane region" description="Helical" evidence="7">
    <location>
        <begin position="72"/>
        <end position="93"/>
    </location>
</feature>
<feature type="transmembrane region" description="Helical" evidence="7">
    <location>
        <begin position="353"/>
        <end position="373"/>
    </location>
</feature>
<dbReference type="InterPro" id="IPR005829">
    <property type="entry name" value="Sugar_transporter_CS"/>
</dbReference>
<name>A0ABV2ZP07_9ACTN</name>
<comment type="subcellular location">
    <subcellularLocation>
        <location evidence="1">Cell membrane</location>
        <topology evidence="1">Multi-pass membrane protein</topology>
    </subcellularLocation>
</comment>
<accession>A0ABV2ZP07</accession>
<evidence type="ECO:0000256" key="6">
    <source>
        <dbReference type="ARBA" id="ARBA00023136"/>
    </source>
</evidence>
<sequence length="414" mass="43391">MASFIGTAIEFYDFYIYGTAAALVVDEAFFPNLSPVSGVLAAFSTYAVAFVARPLGSVLFGHFGDRVGRKSVLVTSLLLMGLSTAAVGFLPTYGTWGAWAPALLVLLRFLQGLGLGGEWGGAALLAVEHAPSGRRGRYAAYPQLGPSVGFFAATGVFLLLSTAVSDEAFRGWAWRVPFLLSLVLVAVGLFVRIRISETPVFQKVLADRQASRSPFADVVRRCPRELLLGSGAMIVAYGLFYTATTYCLSYGTKTLGVGRTSMLLASMGAVVFLAAGTWLAATRSDRLGRRRTALTGTIGAAVWGPLLFPLLDTGRLPLIVVGLGGALLLMGVIYGPMGAFLPELFPAELRYSGAGLAYSLGGVAGGAVAPLVATRLQSAFGSASVGWYVSFMALVSLGCLLGLPETRERGPAEG</sequence>
<protein>
    <submittedName>
        <fullName evidence="9">MFS transporter</fullName>
    </submittedName>
</protein>
<feature type="transmembrane region" description="Helical" evidence="7">
    <location>
        <begin position="226"/>
        <end position="243"/>
    </location>
</feature>
<evidence type="ECO:0000256" key="1">
    <source>
        <dbReference type="ARBA" id="ARBA00004651"/>
    </source>
</evidence>
<evidence type="ECO:0000259" key="8">
    <source>
        <dbReference type="PROSITE" id="PS50850"/>
    </source>
</evidence>
<keyword evidence="6 7" id="KW-0472">Membrane</keyword>
<dbReference type="Gene3D" id="1.20.1250.20">
    <property type="entry name" value="MFS general substrate transporter like domains"/>
    <property type="match status" value="1"/>
</dbReference>
<evidence type="ECO:0000256" key="2">
    <source>
        <dbReference type="ARBA" id="ARBA00022448"/>
    </source>
</evidence>
<dbReference type="InterPro" id="IPR036259">
    <property type="entry name" value="MFS_trans_sf"/>
</dbReference>
<evidence type="ECO:0000256" key="3">
    <source>
        <dbReference type="ARBA" id="ARBA00022475"/>
    </source>
</evidence>
<feature type="transmembrane region" description="Helical" evidence="7">
    <location>
        <begin position="139"/>
        <end position="160"/>
    </location>
</feature>
<dbReference type="Pfam" id="PF07690">
    <property type="entry name" value="MFS_1"/>
    <property type="match status" value="1"/>
</dbReference>
<dbReference type="SUPFAM" id="SSF103473">
    <property type="entry name" value="MFS general substrate transporter"/>
    <property type="match status" value="1"/>
</dbReference>
<feature type="transmembrane region" description="Helical" evidence="7">
    <location>
        <begin position="263"/>
        <end position="281"/>
    </location>
</feature>
<dbReference type="PROSITE" id="PS00217">
    <property type="entry name" value="SUGAR_TRANSPORT_2"/>
    <property type="match status" value="1"/>
</dbReference>
<feature type="transmembrane region" description="Helical" evidence="7">
    <location>
        <begin position="39"/>
        <end position="60"/>
    </location>
</feature>
<feature type="transmembrane region" description="Helical" evidence="7">
    <location>
        <begin position="385"/>
        <end position="403"/>
    </location>
</feature>
<gene>
    <name evidence="9" type="ORF">AB0E89_27730</name>
</gene>
<keyword evidence="3" id="KW-1003">Cell membrane</keyword>
<keyword evidence="5 7" id="KW-1133">Transmembrane helix</keyword>
<dbReference type="PROSITE" id="PS50850">
    <property type="entry name" value="MFS"/>
    <property type="match status" value="1"/>
</dbReference>
<feature type="transmembrane region" description="Helical" evidence="7">
    <location>
        <begin position="172"/>
        <end position="193"/>
    </location>
</feature>
<dbReference type="Proteomes" id="UP001550739">
    <property type="component" value="Unassembled WGS sequence"/>
</dbReference>
<dbReference type="InterPro" id="IPR020846">
    <property type="entry name" value="MFS_dom"/>
</dbReference>
<evidence type="ECO:0000256" key="4">
    <source>
        <dbReference type="ARBA" id="ARBA00022692"/>
    </source>
</evidence>
<keyword evidence="10" id="KW-1185">Reference proteome</keyword>
<dbReference type="EMBL" id="JBEZVE010000015">
    <property type="protein sequence ID" value="MEU3784296.1"/>
    <property type="molecule type" value="Genomic_DNA"/>
</dbReference>
<evidence type="ECO:0000256" key="5">
    <source>
        <dbReference type="ARBA" id="ARBA00022989"/>
    </source>
</evidence>
<keyword evidence="2" id="KW-0813">Transport</keyword>
<dbReference type="PANTHER" id="PTHR43045">
    <property type="entry name" value="SHIKIMATE TRANSPORTER"/>
    <property type="match status" value="1"/>
</dbReference>
<dbReference type="CDD" id="cd17369">
    <property type="entry name" value="MFS_ShiA_like"/>
    <property type="match status" value="1"/>
</dbReference>
<evidence type="ECO:0000313" key="10">
    <source>
        <dbReference type="Proteomes" id="UP001550739"/>
    </source>
</evidence>
<feature type="transmembrane region" description="Helical" evidence="7">
    <location>
        <begin position="317"/>
        <end position="341"/>
    </location>
</feature>
<evidence type="ECO:0000313" key="9">
    <source>
        <dbReference type="EMBL" id="MEU3784296.1"/>
    </source>
</evidence>
<comment type="caution">
    <text evidence="9">The sequence shown here is derived from an EMBL/GenBank/DDBJ whole genome shotgun (WGS) entry which is preliminary data.</text>
</comment>
<dbReference type="InterPro" id="IPR011701">
    <property type="entry name" value="MFS"/>
</dbReference>
<evidence type="ECO:0000256" key="7">
    <source>
        <dbReference type="SAM" id="Phobius"/>
    </source>
</evidence>
<dbReference type="RefSeq" id="WP_334576573.1">
    <property type="nucleotide sequence ID" value="NZ_JBEZVE010000015.1"/>
</dbReference>
<proteinExistence type="predicted"/>
<keyword evidence="4 7" id="KW-0812">Transmembrane</keyword>
<feature type="transmembrane region" description="Helical" evidence="7">
    <location>
        <begin position="105"/>
        <end position="127"/>
    </location>
</feature>
<organism evidence="9 10">
    <name type="scientific">Streptomyces sp. 900129855</name>
    <dbReference type="NCBI Taxonomy" id="3155129"/>
    <lineage>
        <taxon>Bacteria</taxon>
        <taxon>Bacillati</taxon>
        <taxon>Actinomycetota</taxon>
        <taxon>Actinomycetes</taxon>
        <taxon>Kitasatosporales</taxon>
        <taxon>Streptomycetaceae</taxon>
        <taxon>Streptomyces</taxon>
    </lineage>
</organism>
<feature type="domain" description="Major facilitator superfamily (MFS) profile" evidence="8">
    <location>
        <begin position="1"/>
        <end position="407"/>
    </location>
</feature>